<proteinExistence type="predicted"/>
<keyword evidence="1" id="KW-0507">mRNA processing</keyword>
<evidence type="ECO:0000256" key="3">
    <source>
        <dbReference type="SAM" id="MobiDB-lite"/>
    </source>
</evidence>
<comment type="caution">
    <text evidence="6">The sequence shown here is derived from an EMBL/GenBank/DDBJ whole genome shotgun (WGS) entry which is preliminary data.</text>
</comment>
<dbReference type="PROSITE" id="PS50175">
    <property type="entry name" value="ASP_PROT_RETROV"/>
    <property type="match status" value="1"/>
</dbReference>
<keyword evidence="2" id="KW-0862">Zinc</keyword>
<evidence type="ECO:0008006" key="8">
    <source>
        <dbReference type="Google" id="ProtNLM"/>
    </source>
</evidence>
<dbReference type="OrthoDB" id="2518964at2759"/>
<dbReference type="EMBL" id="AVOT02005060">
    <property type="protein sequence ID" value="MBW0478111.1"/>
    <property type="molecule type" value="Genomic_DNA"/>
</dbReference>
<dbReference type="InterPro" id="IPR001878">
    <property type="entry name" value="Znf_CCHC"/>
</dbReference>
<dbReference type="Gene3D" id="4.10.60.10">
    <property type="entry name" value="Zinc finger, CCHC-type"/>
    <property type="match status" value="1"/>
</dbReference>
<dbReference type="GO" id="GO:0003676">
    <property type="term" value="F:nucleic acid binding"/>
    <property type="evidence" value="ECO:0007669"/>
    <property type="project" value="InterPro"/>
</dbReference>
<dbReference type="Pfam" id="PF22936">
    <property type="entry name" value="Pol_BBD"/>
    <property type="match status" value="1"/>
</dbReference>
<feature type="domain" description="Peptidase A2" evidence="5">
    <location>
        <begin position="221"/>
        <end position="264"/>
    </location>
</feature>
<protein>
    <recommendedName>
        <fullName evidence="8">CCHC-type domain-containing protein</fullName>
    </recommendedName>
</protein>
<evidence type="ECO:0000313" key="6">
    <source>
        <dbReference type="EMBL" id="MBW0478111.1"/>
    </source>
</evidence>
<dbReference type="PROSITE" id="PS50158">
    <property type="entry name" value="ZF_CCHC"/>
    <property type="match status" value="1"/>
</dbReference>
<dbReference type="InterPro" id="IPR036875">
    <property type="entry name" value="Znf_CCHC_sf"/>
</dbReference>
<evidence type="ECO:0000259" key="5">
    <source>
        <dbReference type="PROSITE" id="PS50175"/>
    </source>
</evidence>
<dbReference type="Proteomes" id="UP000765509">
    <property type="component" value="Unassembled WGS sequence"/>
</dbReference>
<dbReference type="InterPro" id="IPR001995">
    <property type="entry name" value="Peptidase_A2_cat"/>
</dbReference>
<sequence>MYYNGNTDYFDQDADDENHLRNLVAILFNENSTDHSVFDSITSPMQKLNARHIYQAMKKRFNKPSWSSIVHHARTIFNTTDQLNNINKYAISFHDAIAKIEHQIGKLDSENIATFAIYFSINTASPSFNHSTNLARINTSFPGKKPEKDGEKPRITLTSHDDAGKKKKTFNPSRPCYYCRELGHWTSTCPIKIKANNKRNQFKECAANVAGFDATPSIETIEALLDSGATHSVVGNISLFTYLLTTNMTLSVASNDKFTIVGIGRINLNIGNSFLEVDDVLYCKDIPGIILSIGKLIAQSIDVRFNNDKFILHQSGKFFHSFKKNS</sequence>
<dbReference type="InterPro" id="IPR054722">
    <property type="entry name" value="PolX-like_BBD"/>
</dbReference>
<feature type="compositionally biased region" description="Basic and acidic residues" evidence="3">
    <location>
        <begin position="144"/>
        <end position="164"/>
    </location>
</feature>
<feature type="region of interest" description="Disordered" evidence="3">
    <location>
        <begin position="139"/>
        <end position="167"/>
    </location>
</feature>
<dbReference type="SUPFAM" id="SSF57756">
    <property type="entry name" value="Retrovirus zinc finger-like domains"/>
    <property type="match status" value="1"/>
</dbReference>
<evidence type="ECO:0000256" key="1">
    <source>
        <dbReference type="ARBA" id="ARBA00022664"/>
    </source>
</evidence>
<dbReference type="GO" id="GO:0006508">
    <property type="term" value="P:proteolysis"/>
    <property type="evidence" value="ECO:0007669"/>
    <property type="project" value="InterPro"/>
</dbReference>
<dbReference type="InterPro" id="IPR001969">
    <property type="entry name" value="Aspartic_peptidase_AS"/>
</dbReference>
<accession>A0A9Q3C437</accession>
<keyword evidence="2" id="KW-0479">Metal-binding</keyword>
<dbReference type="GO" id="GO:0006397">
    <property type="term" value="P:mRNA processing"/>
    <property type="evidence" value="ECO:0007669"/>
    <property type="project" value="UniProtKB-KW"/>
</dbReference>
<dbReference type="GO" id="GO:0004190">
    <property type="term" value="F:aspartic-type endopeptidase activity"/>
    <property type="evidence" value="ECO:0007669"/>
    <property type="project" value="InterPro"/>
</dbReference>
<feature type="domain" description="CCHC-type" evidence="4">
    <location>
        <begin position="176"/>
        <end position="190"/>
    </location>
</feature>
<keyword evidence="7" id="KW-1185">Reference proteome</keyword>
<gene>
    <name evidence="6" type="ORF">O181_017826</name>
</gene>
<evidence type="ECO:0000313" key="7">
    <source>
        <dbReference type="Proteomes" id="UP000765509"/>
    </source>
</evidence>
<evidence type="ECO:0000256" key="2">
    <source>
        <dbReference type="PROSITE-ProRule" id="PRU00047"/>
    </source>
</evidence>
<dbReference type="AlphaFoldDB" id="A0A9Q3C437"/>
<reference evidence="6" key="1">
    <citation type="submission" date="2021-03" db="EMBL/GenBank/DDBJ databases">
        <title>Draft genome sequence of rust myrtle Austropuccinia psidii MF-1, a brazilian biotype.</title>
        <authorList>
            <person name="Quecine M.C."/>
            <person name="Pachon D.M.R."/>
            <person name="Bonatelli M.L."/>
            <person name="Correr F.H."/>
            <person name="Franceschini L.M."/>
            <person name="Leite T.F."/>
            <person name="Margarido G.R.A."/>
            <person name="Almeida C.A."/>
            <person name="Ferrarezi J.A."/>
            <person name="Labate C.A."/>
        </authorList>
    </citation>
    <scope>NUCLEOTIDE SEQUENCE</scope>
    <source>
        <strain evidence="6">MF-1</strain>
    </source>
</reference>
<dbReference type="PROSITE" id="PS00141">
    <property type="entry name" value="ASP_PROTEASE"/>
    <property type="match status" value="1"/>
</dbReference>
<evidence type="ECO:0000259" key="4">
    <source>
        <dbReference type="PROSITE" id="PS50158"/>
    </source>
</evidence>
<keyword evidence="2" id="KW-0863">Zinc-finger</keyword>
<name>A0A9Q3C437_9BASI</name>
<dbReference type="GO" id="GO:0008270">
    <property type="term" value="F:zinc ion binding"/>
    <property type="evidence" value="ECO:0007669"/>
    <property type="project" value="UniProtKB-KW"/>
</dbReference>
<organism evidence="6 7">
    <name type="scientific">Austropuccinia psidii MF-1</name>
    <dbReference type="NCBI Taxonomy" id="1389203"/>
    <lineage>
        <taxon>Eukaryota</taxon>
        <taxon>Fungi</taxon>
        <taxon>Dikarya</taxon>
        <taxon>Basidiomycota</taxon>
        <taxon>Pucciniomycotina</taxon>
        <taxon>Pucciniomycetes</taxon>
        <taxon>Pucciniales</taxon>
        <taxon>Sphaerophragmiaceae</taxon>
        <taxon>Austropuccinia</taxon>
    </lineage>
</organism>